<dbReference type="GO" id="GO:0004017">
    <property type="term" value="F:AMP kinase activity"/>
    <property type="evidence" value="ECO:0007669"/>
    <property type="project" value="UniProtKB-UniRule"/>
</dbReference>
<feature type="binding site" evidence="7">
    <location>
        <position position="16"/>
    </location>
    <ligand>
        <name>ATP</name>
        <dbReference type="ChEBI" id="CHEBI:30616"/>
    </ligand>
</feature>
<feature type="binding site" evidence="7">
    <location>
        <position position="13"/>
    </location>
    <ligand>
        <name>ATP</name>
        <dbReference type="ChEBI" id="CHEBI:30616"/>
    </ligand>
</feature>
<dbReference type="HAMAP" id="MF_00039">
    <property type="entry name" value="Adenylate_kinase_AK6"/>
    <property type="match status" value="1"/>
</dbReference>
<comment type="catalytic activity">
    <reaction evidence="7">
        <text>AMP + ATP = 2 ADP</text>
        <dbReference type="Rhea" id="RHEA:12973"/>
        <dbReference type="ChEBI" id="CHEBI:30616"/>
        <dbReference type="ChEBI" id="CHEBI:456215"/>
        <dbReference type="ChEBI" id="CHEBI:456216"/>
        <dbReference type="EC" id="2.7.4.3"/>
    </reaction>
</comment>
<dbReference type="AlphaFoldDB" id="A0A7C2VI88"/>
<evidence type="ECO:0000256" key="4">
    <source>
        <dbReference type="ARBA" id="ARBA00022741"/>
    </source>
</evidence>
<dbReference type="EMBL" id="DSGT01000014">
    <property type="protein sequence ID" value="HEW53529.1"/>
    <property type="molecule type" value="Genomic_DNA"/>
</dbReference>
<dbReference type="InterPro" id="IPR027417">
    <property type="entry name" value="P-loop_NTPase"/>
</dbReference>
<comment type="similarity">
    <text evidence="7">Belongs to the adenylate kinase family. AK6 subfamily.</text>
</comment>
<feature type="binding site" evidence="7">
    <location>
        <position position="15"/>
    </location>
    <ligand>
        <name>ATP</name>
        <dbReference type="ChEBI" id="CHEBI:30616"/>
    </ligand>
</feature>
<proteinExistence type="inferred from homology"/>
<keyword evidence="6 7" id="KW-0067">ATP-binding</keyword>
<evidence type="ECO:0000256" key="1">
    <source>
        <dbReference type="ARBA" id="ARBA00022517"/>
    </source>
</evidence>
<dbReference type="Gene3D" id="3.40.50.300">
    <property type="entry name" value="P-loop containing nucleotide triphosphate hydrolases"/>
    <property type="match status" value="1"/>
</dbReference>
<feature type="region of interest" description="LID" evidence="7">
    <location>
        <begin position="107"/>
        <end position="117"/>
    </location>
</feature>
<dbReference type="GO" id="GO:0016887">
    <property type="term" value="F:ATP hydrolysis activity"/>
    <property type="evidence" value="ECO:0007669"/>
    <property type="project" value="InterPro"/>
</dbReference>
<evidence type="ECO:0000313" key="8">
    <source>
        <dbReference type="EMBL" id="HEW53529.1"/>
    </source>
</evidence>
<accession>A0A7C2VI88</accession>
<evidence type="ECO:0000256" key="5">
    <source>
        <dbReference type="ARBA" id="ARBA00022777"/>
    </source>
</evidence>
<keyword evidence="4 7" id="KW-0547">Nucleotide-binding</keyword>
<dbReference type="SUPFAM" id="SSF52540">
    <property type="entry name" value="P-loop containing nucleoside triphosphate hydrolases"/>
    <property type="match status" value="1"/>
</dbReference>
<evidence type="ECO:0000256" key="2">
    <source>
        <dbReference type="ARBA" id="ARBA00022552"/>
    </source>
</evidence>
<name>A0A7C2VI88_9CREN</name>
<keyword evidence="5 7" id="KW-0418">Kinase</keyword>
<keyword evidence="1 7" id="KW-0690">Ribosome biogenesis</keyword>
<sequence>MKCVGISGTPGTGKTSVGKHLSAKMGIPMIELGNYVIENKLYLYFDELRNSYVIDEDKVRNSVRRLFEDIGPLIVISHYVEVLPRDILELVVVLRRDPYELISVLNARGWRTHKVAENVEAELLSVCTLNAVEELGEDMVVEVDTTSRSVSDVAEEILEIVYGEKTCLPWS</sequence>
<comment type="function">
    <text evidence="7">Broad-specificity nucleoside monophosphate (NMP) kinase that catalyzes the reversible transfer of the terminal phosphate group between nucleoside triphosphates and monophosphates. Has also ATPase activity. Involved in the late maturation steps of the 30S ribosomal particles, specifically 16S rRNA maturation. While NMP activity is not required for ribosome maturation, ATPase activity is. Associates transiently with small ribosomal subunit protein uS11. ATP hydrolysis breaks the interaction with uS11. May temporarily remove uS11 from the ribosome to enable a conformational change of the ribosomal RNA that is needed for the final maturation step of the small ribosomal subunit.</text>
</comment>
<comment type="subunit">
    <text evidence="7">Interacts with uS11. Not a structural component of 40S pre-ribosomes, but transiently interacts with them by binding to uS11.</text>
</comment>
<dbReference type="PANTHER" id="PTHR12595">
    <property type="entry name" value="POS9-ACTIVATING FACTOR FAP7-RELATED"/>
    <property type="match status" value="1"/>
</dbReference>
<comment type="caution">
    <text evidence="7">Lacks conserved residue(s) required for the propagation of feature annotation.</text>
</comment>
<dbReference type="GO" id="GO:0042274">
    <property type="term" value="P:ribosomal small subunit biogenesis"/>
    <property type="evidence" value="ECO:0007669"/>
    <property type="project" value="UniProtKB-UniRule"/>
</dbReference>
<evidence type="ECO:0000256" key="6">
    <source>
        <dbReference type="ARBA" id="ARBA00022840"/>
    </source>
</evidence>
<dbReference type="Pfam" id="PF13238">
    <property type="entry name" value="AAA_18"/>
    <property type="match status" value="1"/>
</dbReference>
<protein>
    <recommendedName>
        <fullName evidence="7">Putative adenylate kinase</fullName>
        <shortName evidence="7">AK</shortName>
        <ecNumber evidence="7">2.7.4.3</ecNumber>
    </recommendedName>
    <alternativeName>
        <fullName evidence="7">ATP-AMP transphosphorylase</fullName>
    </alternativeName>
</protein>
<dbReference type="GO" id="GO:0005524">
    <property type="term" value="F:ATP binding"/>
    <property type="evidence" value="ECO:0007669"/>
    <property type="project" value="UniProtKB-UniRule"/>
</dbReference>
<evidence type="ECO:0000256" key="7">
    <source>
        <dbReference type="HAMAP-Rule" id="MF_00039"/>
    </source>
</evidence>
<keyword evidence="2 7" id="KW-0698">rRNA processing</keyword>
<keyword evidence="3 7" id="KW-0808">Transferase</keyword>
<comment type="caution">
    <text evidence="8">The sequence shown here is derived from an EMBL/GenBank/DDBJ whole genome shotgun (WGS) entry which is preliminary data.</text>
</comment>
<reference evidence="8" key="1">
    <citation type="journal article" date="2020" name="mSystems">
        <title>Genome- and Community-Level Interaction Insights into Carbon Utilization and Element Cycling Functions of Hydrothermarchaeota in Hydrothermal Sediment.</title>
        <authorList>
            <person name="Zhou Z."/>
            <person name="Liu Y."/>
            <person name="Xu W."/>
            <person name="Pan J."/>
            <person name="Luo Z.H."/>
            <person name="Li M."/>
        </authorList>
    </citation>
    <scope>NUCLEOTIDE SEQUENCE [LARGE SCALE GENOMIC DNA]</scope>
    <source>
        <strain evidence="8">SpSt-16</strain>
    </source>
</reference>
<feature type="binding site" evidence="7">
    <location>
        <position position="11"/>
    </location>
    <ligand>
        <name>ATP</name>
        <dbReference type="ChEBI" id="CHEBI:30616"/>
    </ligand>
</feature>
<feature type="binding site" evidence="7">
    <location>
        <position position="108"/>
    </location>
    <ligand>
        <name>ATP</name>
        <dbReference type="ChEBI" id="CHEBI:30616"/>
    </ligand>
</feature>
<dbReference type="EC" id="2.7.4.3" evidence="7"/>
<feature type="binding site" evidence="7">
    <location>
        <position position="14"/>
    </location>
    <ligand>
        <name>ATP</name>
        <dbReference type="ChEBI" id="CHEBI:30616"/>
    </ligand>
</feature>
<organism evidence="8">
    <name type="scientific">Ignisphaera aggregans</name>
    <dbReference type="NCBI Taxonomy" id="334771"/>
    <lineage>
        <taxon>Archaea</taxon>
        <taxon>Thermoproteota</taxon>
        <taxon>Thermoprotei</taxon>
        <taxon>Desulfurococcales</taxon>
        <taxon>Desulfurococcaceae</taxon>
        <taxon>Ignisphaera</taxon>
    </lineage>
</organism>
<dbReference type="GO" id="GO:0006364">
    <property type="term" value="P:rRNA processing"/>
    <property type="evidence" value="ECO:0007669"/>
    <property type="project" value="UniProtKB-KW"/>
</dbReference>
<gene>
    <name evidence="8" type="ORF">ENO77_05180</name>
</gene>
<dbReference type="PANTHER" id="PTHR12595:SF0">
    <property type="entry name" value="ADENYLATE KINASE ISOENZYME 6"/>
    <property type="match status" value="1"/>
</dbReference>
<evidence type="ECO:0000256" key="3">
    <source>
        <dbReference type="ARBA" id="ARBA00022679"/>
    </source>
</evidence>
<comment type="catalytic activity">
    <reaction evidence="7">
        <text>ATP + H2O = ADP + phosphate + H(+)</text>
        <dbReference type="Rhea" id="RHEA:13065"/>
        <dbReference type="ChEBI" id="CHEBI:15377"/>
        <dbReference type="ChEBI" id="CHEBI:15378"/>
        <dbReference type="ChEBI" id="CHEBI:30616"/>
        <dbReference type="ChEBI" id="CHEBI:43474"/>
        <dbReference type="ChEBI" id="CHEBI:456216"/>
    </reaction>
</comment>
<dbReference type="InterPro" id="IPR020618">
    <property type="entry name" value="Adenyl_kinase_AK6"/>
</dbReference>